<dbReference type="GO" id="GO:0016020">
    <property type="term" value="C:membrane"/>
    <property type="evidence" value="ECO:0007669"/>
    <property type="project" value="InterPro"/>
</dbReference>
<dbReference type="GO" id="GO:0008933">
    <property type="term" value="F:peptidoglycan lytic transglycosylase activity"/>
    <property type="evidence" value="ECO:0007669"/>
    <property type="project" value="InterPro"/>
</dbReference>
<dbReference type="Proteomes" id="UP000253998">
    <property type="component" value="Unassembled WGS sequence"/>
</dbReference>
<dbReference type="InterPro" id="IPR012289">
    <property type="entry name" value="Lytic_TGlycosylase_superhlx_L"/>
</dbReference>
<evidence type="ECO:0000259" key="4">
    <source>
        <dbReference type="Pfam" id="PF01464"/>
    </source>
</evidence>
<evidence type="ECO:0000256" key="3">
    <source>
        <dbReference type="SAM" id="SignalP"/>
    </source>
</evidence>
<dbReference type="RefSeq" id="WP_111296576.1">
    <property type="nucleotide sequence ID" value="NZ_QEPM01000005.1"/>
</dbReference>
<dbReference type="PROSITE" id="PS00922">
    <property type="entry name" value="TRANSGLYCOSYLASE"/>
    <property type="match status" value="1"/>
</dbReference>
<dbReference type="SUPFAM" id="SSF53955">
    <property type="entry name" value="Lysozyme-like"/>
    <property type="match status" value="1"/>
</dbReference>
<dbReference type="Gene3D" id="1.10.530.10">
    <property type="match status" value="1"/>
</dbReference>
<organism evidence="6 7">
    <name type="scientific">Aggregatibacter segnis</name>
    <dbReference type="NCBI Taxonomy" id="739"/>
    <lineage>
        <taxon>Bacteria</taxon>
        <taxon>Pseudomonadati</taxon>
        <taxon>Pseudomonadota</taxon>
        <taxon>Gammaproteobacteria</taxon>
        <taxon>Pasteurellales</taxon>
        <taxon>Pasteurellaceae</taxon>
        <taxon>Aggregatibacter</taxon>
    </lineage>
</organism>
<comment type="similarity">
    <text evidence="1">Belongs to the transglycosylase Slt family.</text>
</comment>
<feature type="domain" description="Transglycosylase SLT" evidence="4">
    <location>
        <begin position="589"/>
        <end position="695"/>
    </location>
</feature>
<dbReference type="PANTHER" id="PTHR37423:SF5">
    <property type="entry name" value="SOLUBLE LYTIC MUREIN TRANSGLYCOSYLASE"/>
    <property type="match status" value="1"/>
</dbReference>
<dbReference type="EMBL" id="QEPM01000005">
    <property type="protein sequence ID" value="RDE70424.1"/>
    <property type="molecule type" value="Genomic_DNA"/>
</dbReference>
<feature type="signal peptide" evidence="3">
    <location>
        <begin position="1"/>
        <end position="23"/>
    </location>
</feature>
<protein>
    <submittedName>
        <fullName evidence="6">Lytic murein transglycosylase</fullName>
    </submittedName>
</protein>
<name>A0A8B2U2Q3_9PAST</name>
<comment type="caution">
    <text evidence="6">The sequence shown here is derived from an EMBL/GenBank/DDBJ whole genome shotgun (WGS) entry which is preliminary data.</text>
</comment>
<dbReference type="Gene3D" id="1.10.1240.20">
    <property type="entry name" value="Lytic transglycosylase, superhelical linker domain"/>
    <property type="match status" value="1"/>
</dbReference>
<dbReference type="InterPro" id="IPR000189">
    <property type="entry name" value="Transglyc_AS"/>
</dbReference>
<dbReference type="CDD" id="cd13401">
    <property type="entry name" value="Slt70-like"/>
    <property type="match status" value="1"/>
</dbReference>
<dbReference type="PANTHER" id="PTHR37423">
    <property type="entry name" value="SOLUBLE LYTIC MUREIN TRANSGLYCOSYLASE-RELATED"/>
    <property type="match status" value="1"/>
</dbReference>
<dbReference type="InterPro" id="IPR037061">
    <property type="entry name" value="Lytic_TGlycoase_superhlx_L_sf"/>
</dbReference>
<dbReference type="InterPro" id="IPR008258">
    <property type="entry name" value="Transglycosylase_SLT_dom_1"/>
</dbReference>
<gene>
    <name evidence="6" type="ORF">DPV83_07820</name>
</gene>
<evidence type="ECO:0000256" key="1">
    <source>
        <dbReference type="ARBA" id="ARBA00007734"/>
    </source>
</evidence>
<feature type="domain" description="Lytic transglycosylase superhelical linker" evidence="5">
    <location>
        <begin position="491"/>
        <end position="558"/>
    </location>
</feature>
<evidence type="ECO:0000259" key="5">
    <source>
        <dbReference type="Pfam" id="PF14718"/>
    </source>
</evidence>
<dbReference type="GO" id="GO:0000270">
    <property type="term" value="P:peptidoglycan metabolic process"/>
    <property type="evidence" value="ECO:0007669"/>
    <property type="project" value="InterPro"/>
</dbReference>
<keyword evidence="2 3" id="KW-0732">Signal</keyword>
<feature type="chain" id="PRO_5032304123" evidence="3">
    <location>
        <begin position="24"/>
        <end position="745"/>
    </location>
</feature>
<reference evidence="6 7" key="1">
    <citation type="submission" date="2018-05" db="EMBL/GenBank/DDBJ databases">
        <title>Draft Genome Sequences for a Diverse set of 7 Haemophilus Species.</title>
        <authorList>
            <person name="Nichols M."/>
            <person name="Topaz N."/>
            <person name="Wang X."/>
            <person name="Wang X."/>
            <person name="Boxrud D."/>
        </authorList>
    </citation>
    <scope>NUCLEOTIDE SEQUENCE [LARGE SCALE GENOMIC DNA]</scope>
    <source>
        <strain evidence="6 7">C2001002503</strain>
    </source>
</reference>
<dbReference type="InterPro" id="IPR008939">
    <property type="entry name" value="Lytic_TGlycosylase_superhlx_U"/>
</dbReference>
<dbReference type="GO" id="GO:0042597">
    <property type="term" value="C:periplasmic space"/>
    <property type="evidence" value="ECO:0007669"/>
    <property type="project" value="InterPro"/>
</dbReference>
<evidence type="ECO:0000313" key="7">
    <source>
        <dbReference type="Proteomes" id="UP000253998"/>
    </source>
</evidence>
<dbReference type="InterPro" id="IPR023346">
    <property type="entry name" value="Lysozyme-like_dom_sf"/>
</dbReference>
<sequence>MRYLQRTSISLLILTALSFSALAAKTESAVPHEINLAQEQAKWAQQQHESELLLIKQRSTFLQLESLLKSAVKNNNVSDNAELYLNLIESLKDYPLKMDATTTYIDARIKSISKDTPSEEVKALKHEIEQVIAQNPTHFLRNRWEQDIFTLLMNADDTEGLVHYAQRVKPSSLEMQIAVLNAELQLERTKNETNKKQNSNSDSSIISRYEQLWLTNGKLPNDAQLWAKWYSDGNRTQDKIYQKAEELFAQNDANGMAFLSSELNKIDSAKEDEMVLANLKRFESLLKNPATLPELADRLPLIEENNKIVTKFAMVQTFPRYLRTLSETMKEPNFAPYQQWAKNWQLTDAQIREWEIAFLGRFFDNESPNFQQWRDAEILKLKADNLTERRLRMAIWQKTDLTPWLNALSAEGQQKQEWRYWQAKTIAKRDSKKTKEILTALSDERGFYPMLAAAKLDPKTRGNGYDFGQPELLIAPSISDLYWADEFKKVKPALEEIAELRQLERFGPAKQRWRFLLENLSGDAKKEKQMALSQYANQQNWFDLGVDGSIIAKAFDYIQLRLPIAYSDYYDIALKSRTALSKTKPQAVLNTNVSKSFAMAISRQESAWNPQAQSSANARGLMQLLPSTAKATADNAKLPYAGEADLFKPLNNILLGTAHLAELNAKYPNNRILIASAYNAGAHRVEKWLARANGKLEMDEFVASIPFYETRGYVQNVLTYDFYYQILQEKEEPQTFSKEEFDRLY</sequence>
<dbReference type="Pfam" id="PF14718">
    <property type="entry name" value="SLT_L"/>
    <property type="match status" value="1"/>
</dbReference>
<accession>A0A8B2U2Q3</accession>
<dbReference type="Gene3D" id="1.25.20.10">
    <property type="entry name" value="Bacterial muramidases"/>
    <property type="match status" value="1"/>
</dbReference>
<dbReference type="Pfam" id="PF01464">
    <property type="entry name" value="SLT"/>
    <property type="match status" value="1"/>
</dbReference>
<dbReference type="SUPFAM" id="SSF48435">
    <property type="entry name" value="Bacterial muramidases"/>
    <property type="match status" value="1"/>
</dbReference>
<dbReference type="GO" id="GO:0004553">
    <property type="term" value="F:hydrolase activity, hydrolyzing O-glycosyl compounds"/>
    <property type="evidence" value="ECO:0007669"/>
    <property type="project" value="InterPro"/>
</dbReference>
<dbReference type="AlphaFoldDB" id="A0A8B2U2Q3"/>
<evidence type="ECO:0000313" key="6">
    <source>
        <dbReference type="EMBL" id="RDE70424.1"/>
    </source>
</evidence>
<proteinExistence type="inferred from homology"/>
<evidence type="ECO:0000256" key="2">
    <source>
        <dbReference type="ARBA" id="ARBA00022729"/>
    </source>
</evidence>